<organism evidence="3">
    <name type="scientific">Parabacteroides goldsteinii</name>
    <dbReference type="NCBI Taxonomy" id="328812"/>
    <lineage>
        <taxon>Bacteria</taxon>
        <taxon>Pseudomonadati</taxon>
        <taxon>Bacteroidota</taxon>
        <taxon>Bacteroidia</taxon>
        <taxon>Bacteroidales</taxon>
        <taxon>Tannerellaceae</taxon>
        <taxon>Parabacteroides</taxon>
    </lineage>
</organism>
<dbReference type="Gene3D" id="3.30.1660.40">
    <property type="entry name" value="FlgT, N-terminal domain"/>
    <property type="match status" value="1"/>
</dbReference>
<feature type="chain" id="PRO_5026326250" evidence="1">
    <location>
        <begin position="22"/>
        <end position="256"/>
    </location>
</feature>
<dbReference type="AlphaFoldDB" id="A0A6G1ZIB7"/>
<accession>A0A6G1ZIB7</accession>
<gene>
    <name evidence="3" type="ORF">GKE01_19085</name>
</gene>
<evidence type="ECO:0000313" key="3">
    <source>
        <dbReference type="EMBL" id="MRY13552.1"/>
    </source>
</evidence>
<dbReference type="InterPro" id="IPR025493">
    <property type="entry name" value="DUF4384"/>
</dbReference>
<evidence type="ECO:0000256" key="1">
    <source>
        <dbReference type="SAM" id="SignalP"/>
    </source>
</evidence>
<name>A0A6G1ZIB7_9BACT</name>
<sequence length="256" mass="29585">MHKILSILFILFALSVSALFAQTKRVHATGCWEIANITPEAARSKAIEDAKNNALQNAGISEFFAVMNTSSVSDRLNHFVSSSSSEFSGEITNFKIVKEQILTEEKHLFYTVDIDAVIRIRENKRDLEFDAYIEGIKEVPYQDGENFSFSIRPTKTCYVRVFWFDEAGKGNIVYPNPAEPSQQLCFNEHNFFPITQDYKIRKETQEPIESISVIFILTKKDVPYTRKMTLEDFHQWVLSVPSDQRILKFYNIHIIH</sequence>
<dbReference type="EMBL" id="WKLP01000031">
    <property type="protein sequence ID" value="MRY13552.1"/>
    <property type="molecule type" value="Genomic_DNA"/>
</dbReference>
<comment type="caution">
    <text evidence="3">The sequence shown here is derived from an EMBL/GenBank/DDBJ whole genome shotgun (WGS) entry which is preliminary data.</text>
</comment>
<dbReference type="RefSeq" id="WP_010800102.1">
    <property type="nucleotide sequence ID" value="NZ_CAJSYT010000021.1"/>
</dbReference>
<dbReference type="InterPro" id="IPR038180">
    <property type="entry name" value="FlgT_N_sf"/>
</dbReference>
<reference evidence="3" key="1">
    <citation type="journal article" date="2019" name="Nat. Med.">
        <title>A library of human gut bacterial isolates paired with longitudinal multiomics data enables mechanistic microbiome research.</title>
        <authorList>
            <person name="Poyet M."/>
            <person name="Groussin M."/>
            <person name="Gibbons S.M."/>
            <person name="Avila-Pacheco J."/>
            <person name="Jiang X."/>
            <person name="Kearney S.M."/>
            <person name="Perrotta A.R."/>
            <person name="Berdy B."/>
            <person name="Zhao S."/>
            <person name="Lieberman T.D."/>
            <person name="Swanson P.K."/>
            <person name="Smith M."/>
            <person name="Roesemann S."/>
            <person name="Alexander J.E."/>
            <person name="Rich S.A."/>
            <person name="Livny J."/>
            <person name="Vlamakis H."/>
            <person name="Clish C."/>
            <person name="Bullock K."/>
            <person name="Deik A."/>
            <person name="Scott J."/>
            <person name="Pierce K.A."/>
            <person name="Xavier R.J."/>
            <person name="Alm E.J."/>
        </authorList>
    </citation>
    <scope>NUCLEOTIDE SEQUENCE</scope>
    <source>
        <strain evidence="3">BIOML-A4</strain>
    </source>
</reference>
<feature type="signal peptide" evidence="1">
    <location>
        <begin position="1"/>
        <end position="21"/>
    </location>
</feature>
<feature type="domain" description="DUF4384" evidence="2">
    <location>
        <begin position="141"/>
        <end position="206"/>
    </location>
</feature>
<keyword evidence="1" id="KW-0732">Signal</keyword>
<evidence type="ECO:0000259" key="2">
    <source>
        <dbReference type="Pfam" id="PF14326"/>
    </source>
</evidence>
<protein>
    <submittedName>
        <fullName evidence="3">DUF4384 domain-containing protein</fullName>
    </submittedName>
</protein>
<proteinExistence type="predicted"/>
<dbReference type="Pfam" id="PF14326">
    <property type="entry name" value="DUF4384"/>
    <property type="match status" value="1"/>
</dbReference>